<dbReference type="Gene3D" id="1.50.10.150">
    <property type="entry name" value="Voltage-dependent anion channel"/>
    <property type="match status" value="1"/>
</dbReference>
<evidence type="ECO:0000256" key="4">
    <source>
        <dbReference type="ARBA" id="ARBA00023136"/>
    </source>
</evidence>
<keyword evidence="3 5" id="KW-1133">Transmembrane helix</keyword>
<dbReference type="PANTHER" id="PTHR37955:SF1">
    <property type="entry name" value="DEP DOMAIN-CONTAINING PROTEIN"/>
    <property type="match status" value="1"/>
</dbReference>
<dbReference type="EMBL" id="LR743508">
    <property type="protein sequence ID" value="CAA2110347.1"/>
    <property type="molecule type" value="Genomic_DNA"/>
</dbReference>
<feature type="transmembrane region" description="Helical" evidence="5">
    <location>
        <begin position="90"/>
        <end position="111"/>
    </location>
</feature>
<dbReference type="Pfam" id="PF03595">
    <property type="entry name" value="SLAC1"/>
    <property type="match status" value="1"/>
</dbReference>
<feature type="transmembrane region" description="Helical" evidence="5">
    <location>
        <begin position="123"/>
        <end position="145"/>
    </location>
</feature>
<proteinExistence type="predicted"/>
<feature type="transmembrane region" description="Helical" evidence="5">
    <location>
        <begin position="211"/>
        <end position="231"/>
    </location>
</feature>
<feature type="transmembrane region" description="Helical" evidence="5">
    <location>
        <begin position="65"/>
        <end position="84"/>
    </location>
</feature>
<evidence type="ECO:0000256" key="3">
    <source>
        <dbReference type="ARBA" id="ARBA00022989"/>
    </source>
</evidence>
<evidence type="ECO:0000256" key="1">
    <source>
        <dbReference type="ARBA" id="ARBA00004141"/>
    </source>
</evidence>
<sequence>MGISGLATAWRQATHQFGASPLVEGAIGAVAVGIFILLCLAYGAKVLRHPDAVQGEFRHPIAGNFFGTVTIAILLISSVVAPVSALASQVLWTIGAATTIALSFTIVSRLLRGKVDAGHAVPAWLIPGVATLDITVAGGTMPMAWAHELNLFAMAVGTTMALLFFTMIMSRLIHHHEKLASEMVPSMMILIAPFEVGFLAYTHFFQRVDTFAAMLFYFGLFVFLALVFKIFRRSIPFAAGWWALSFPIAALCNAALRYAEHVHNAALTALAVALLAFLSVLIAVLTYRTLHLLASGRLLAPK</sequence>
<feature type="transmembrane region" description="Helical" evidence="5">
    <location>
        <begin position="25"/>
        <end position="44"/>
    </location>
</feature>
<evidence type="ECO:0000313" key="6">
    <source>
        <dbReference type="EMBL" id="CAA2110347.1"/>
    </source>
</evidence>
<dbReference type="PANTHER" id="PTHR37955">
    <property type="entry name" value="TELLURITE RESISTANCE PROTEIN TEHA"/>
    <property type="match status" value="1"/>
</dbReference>
<accession>A0A679JID5</accession>
<dbReference type="InterPro" id="IPR004695">
    <property type="entry name" value="SLAC1/Mae1/Ssu1/TehA"/>
</dbReference>
<reference evidence="6" key="1">
    <citation type="submission" date="2019-12" db="EMBL/GenBank/DDBJ databases">
        <authorList>
            <person name="Cremers G."/>
        </authorList>
    </citation>
    <scope>NUCLEOTIDE SEQUENCE</scope>
    <source>
        <strain evidence="6">Vvax</strain>
    </source>
</reference>
<feature type="transmembrane region" description="Helical" evidence="5">
    <location>
        <begin position="238"/>
        <end position="259"/>
    </location>
</feature>
<dbReference type="AlphaFoldDB" id="A0A679JID5"/>
<dbReference type="GO" id="GO:0005886">
    <property type="term" value="C:plasma membrane"/>
    <property type="evidence" value="ECO:0007669"/>
    <property type="project" value="TreeGrafter"/>
</dbReference>
<feature type="transmembrane region" description="Helical" evidence="5">
    <location>
        <begin position="265"/>
        <end position="287"/>
    </location>
</feature>
<dbReference type="GO" id="GO:0046583">
    <property type="term" value="F:monoatomic cation efflux transmembrane transporter activity"/>
    <property type="evidence" value="ECO:0007669"/>
    <property type="project" value="TreeGrafter"/>
</dbReference>
<name>A0A679JID5_VARPD</name>
<dbReference type="InterPro" id="IPR038665">
    <property type="entry name" value="Voltage-dep_anion_channel_sf"/>
</dbReference>
<feature type="transmembrane region" description="Helical" evidence="5">
    <location>
        <begin position="151"/>
        <end position="172"/>
    </location>
</feature>
<organism evidence="6">
    <name type="scientific">Variovorax paradoxus</name>
    <dbReference type="NCBI Taxonomy" id="34073"/>
    <lineage>
        <taxon>Bacteria</taxon>
        <taxon>Pseudomonadati</taxon>
        <taxon>Pseudomonadota</taxon>
        <taxon>Betaproteobacteria</taxon>
        <taxon>Burkholderiales</taxon>
        <taxon>Comamonadaceae</taxon>
        <taxon>Variovorax</taxon>
    </lineage>
</organism>
<keyword evidence="2 5" id="KW-0812">Transmembrane</keyword>
<gene>
    <name evidence="6" type="primary">tehA_2</name>
    <name evidence="6" type="ORF">VVAX_06593</name>
</gene>
<dbReference type="CDD" id="cd09323">
    <property type="entry name" value="TDT_SLAC1_like"/>
    <property type="match status" value="1"/>
</dbReference>
<keyword evidence="4 5" id="KW-0472">Membrane</keyword>
<comment type="subcellular location">
    <subcellularLocation>
        <location evidence="1">Membrane</location>
        <topology evidence="1">Multi-pass membrane protein</topology>
    </subcellularLocation>
</comment>
<protein>
    <submittedName>
        <fullName evidence="6">Tellurite resistance protein TehA</fullName>
    </submittedName>
</protein>
<feature type="transmembrane region" description="Helical" evidence="5">
    <location>
        <begin position="184"/>
        <end position="205"/>
    </location>
</feature>
<evidence type="ECO:0000256" key="5">
    <source>
        <dbReference type="SAM" id="Phobius"/>
    </source>
</evidence>
<evidence type="ECO:0000256" key="2">
    <source>
        <dbReference type="ARBA" id="ARBA00022692"/>
    </source>
</evidence>
<dbReference type="InterPro" id="IPR052951">
    <property type="entry name" value="Tellurite_res_ion_channel"/>
</dbReference>